<gene>
    <name evidence="1" type="ORF">EWM59_09890</name>
</gene>
<name>A0A4V1ZDE9_9BACT</name>
<keyword evidence="2" id="KW-1185">Reference proteome</keyword>
<dbReference type="RefSeq" id="WP_130020800.1">
    <property type="nucleotide sequence ID" value="NZ_SEWF01000011.1"/>
</dbReference>
<evidence type="ECO:0008006" key="3">
    <source>
        <dbReference type="Google" id="ProtNLM"/>
    </source>
</evidence>
<comment type="caution">
    <text evidence="1">The sequence shown here is derived from an EMBL/GenBank/DDBJ whole genome shotgun (WGS) entry which is preliminary data.</text>
</comment>
<organism evidence="1 2">
    <name type="scientific">Emticicia agri</name>
    <dbReference type="NCBI Taxonomy" id="2492393"/>
    <lineage>
        <taxon>Bacteria</taxon>
        <taxon>Pseudomonadati</taxon>
        <taxon>Bacteroidota</taxon>
        <taxon>Cytophagia</taxon>
        <taxon>Cytophagales</taxon>
        <taxon>Leadbetterellaceae</taxon>
        <taxon>Emticicia</taxon>
    </lineage>
</organism>
<dbReference type="AlphaFoldDB" id="A0A4V1ZDE9"/>
<protein>
    <recommendedName>
        <fullName evidence="3">Outer membrane protein beta-barrel domain-containing protein</fullName>
    </recommendedName>
</protein>
<dbReference type="OrthoDB" id="1098760at2"/>
<sequence length="201" mass="23149">MNPKYFFAFFLMSVTISYGQTIKIDNGILFNSYRNKLGLEILRPNTTSYSTALGIDFLQKERTYLSSQIGYLQVRGKDSFDMGAGKTDVQEKANYLHLNTTFRYLFLKDKVVDAFIGAGPFVNFLLGDKQLKSSIYKDFYEYNTLYFGGRPEIGISKQLNRFRIDLTGQYMFNLTPSIKSEGIKLNNNTYSLHITLGYKLR</sequence>
<dbReference type="Proteomes" id="UP000293162">
    <property type="component" value="Unassembled WGS sequence"/>
</dbReference>
<dbReference type="EMBL" id="SEWF01000011">
    <property type="protein sequence ID" value="RYU95920.1"/>
    <property type="molecule type" value="Genomic_DNA"/>
</dbReference>
<evidence type="ECO:0000313" key="2">
    <source>
        <dbReference type="Proteomes" id="UP000293162"/>
    </source>
</evidence>
<reference evidence="1 2" key="1">
    <citation type="submission" date="2019-02" db="EMBL/GenBank/DDBJ databases">
        <title>Bacterial novel species Emticicia sp. 17J42-9 isolated from soil.</title>
        <authorList>
            <person name="Jung H.-Y."/>
        </authorList>
    </citation>
    <scope>NUCLEOTIDE SEQUENCE [LARGE SCALE GENOMIC DNA]</scope>
    <source>
        <strain evidence="1 2">17J42-9</strain>
    </source>
</reference>
<proteinExistence type="predicted"/>
<evidence type="ECO:0000313" key="1">
    <source>
        <dbReference type="EMBL" id="RYU95920.1"/>
    </source>
</evidence>
<accession>A0A4V1ZDE9</accession>